<dbReference type="Proteomes" id="UP001642360">
    <property type="component" value="Unassembled WGS sequence"/>
</dbReference>
<evidence type="ECO:0000313" key="4">
    <source>
        <dbReference type="Proteomes" id="UP001642360"/>
    </source>
</evidence>
<dbReference type="EMBL" id="CAUOFW020006280">
    <property type="protein sequence ID" value="CAK9174062.1"/>
    <property type="molecule type" value="Genomic_DNA"/>
</dbReference>
<feature type="compositionally biased region" description="Basic and acidic residues" evidence="1">
    <location>
        <begin position="99"/>
        <end position="114"/>
    </location>
</feature>
<protein>
    <submittedName>
        <fullName evidence="3">Uncharacterized protein</fullName>
    </submittedName>
</protein>
<accession>A0ABC8TX36</accession>
<organism evidence="3 4">
    <name type="scientific">Ilex paraguariensis</name>
    <name type="common">yerba mate</name>
    <dbReference type="NCBI Taxonomy" id="185542"/>
    <lineage>
        <taxon>Eukaryota</taxon>
        <taxon>Viridiplantae</taxon>
        <taxon>Streptophyta</taxon>
        <taxon>Embryophyta</taxon>
        <taxon>Tracheophyta</taxon>
        <taxon>Spermatophyta</taxon>
        <taxon>Magnoliopsida</taxon>
        <taxon>eudicotyledons</taxon>
        <taxon>Gunneridae</taxon>
        <taxon>Pentapetalae</taxon>
        <taxon>asterids</taxon>
        <taxon>campanulids</taxon>
        <taxon>Aquifoliales</taxon>
        <taxon>Aquifoliaceae</taxon>
        <taxon>Ilex</taxon>
    </lineage>
</organism>
<name>A0ABC8TX36_9AQUA</name>
<comment type="caution">
    <text evidence="3">The sequence shown here is derived from an EMBL/GenBank/DDBJ whole genome shotgun (WGS) entry which is preliminary data.</text>
</comment>
<dbReference type="AlphaFoldDB" id="A0ABC8TX36"/>
<feature type="region of interest" description="Disordered" evidence="1">
    <location>
        <begin position="99"/>
        <end position="118"/>
    </location>
</feature>
<gene>
    <name evidence="3" type="ORF">ILEXP_LOCUS43799</name>
</gene>
<keyword evidence="2" id="KW-0472">Membrane</keyword>
<feature type="transmembrane region" description="Helical" evidence="2">
    <location>
        <begin position="31"/>
        <end position="53"/>
    </location>
</feature>
<proteinExistence type="predicted"/>
<keyword evidence="4" id="KW-1185">Reference proteome</keyword>
<reference evidence="3 4" key="1">
    <citation type="submission" date="2024-02" db="EMBL/GenBank/DDBJ databases">
        <authorList>
            <person name="Vignale AGUSTIN F."/>
            <person name="Sosa J E."/>
            <person name="Modenutti C."/>
        </authorList>
    </citation>
    <scope>NUCLEOTIDE SEQUENCE [LARGE SCALE GENOMIC DNA]</scope>
</reference>
<evidence type="ECO:0000256" key="2">
    <source>
        <dbReference type="SAM" id="Phobius"/>
    </source>
</evidence>
<keyword evidence="2" id="KW-0812">Transmembrane</keyword>
<evidence type="ECO:0000256" key="1">
    <source>
        <dbReference type="SAM" id="MobiDB-lite"/>
    </source>
</evidence>
<keyword evidence="2" id="KW-1133">Transmembrane helix</keyword>
<evidence type="ECO:0000313" key="3">
    <source>
        <dbReference type="EMBL" id="CAK9174062.1"/>
    </source>
</evidence>
<sequence length="150" mass="16897">MNRTIRPTDTDIISGKSLAPWRGFDSVSGSLLSGGGVEAEAALIIGFWVLVGFGRELKRKGMGLRRVREEREWGDRRAENGRIVVGFEDLVGGDLERKNGGERDRMCEETREGGQKAVVVEEEESAKLSIVERMGRKSVCEREREREFLR</sequence>